<reference evidence="2" key="1">
    <citation type="journal article" date="2022" name="Mol. Ecol. Resour.">
        <title>The genomes of chicory, endive, great burdock and yacon provide insights into Asteraceae palaeo-polyploidization history and plant inulin production.</title>
        <authorList>
            <person name="Fan W."/>
            <person name="Wang S."/>
            <person name="Wang H."/>
            <person name="Wang A."/>
            <person name="Jiang F."/>
            <person name="Liu H."/>
            <person name="Zhao H."/>
            <person name="Xu D."/>
            <person name="Zhang Y."/>
        </authorList>
    </citation>
    <scope>NUCLEOTIDE SEQUENCE [LARGE SCALE GENOMIC DNA]</scope>
    <source>
        <strain evidence="2">cv. Punajuju</strain>
    </source>
</reference>
<proteinExistence type="predicted"/>
<gene>
    <name evidence="1" type="ORF">L2E82_30060</name>
</gene>
<evidence type="ECO:0000313" key="2">
    <source>
        <dbReference type="Proteomes" id="UP001055811"/>
    </source>
</evidence>
<dbReference type="EMBL" id="CM042013">
    <property type="protein sequence ID" value="KAI3739649.1"/>
    <property type="molecule type" value="Genomic_DNA"/>
</dbReference>
<keyword evidence="2" id="KW-1185">Reference proteome</keyword>
<reference evidence="1 2" key="2">
    <citation type="journal article" date="2022" name="Mol. Ecol. Resour.">
        <title>The genomes of chicory, endive, great burdock and yacon provide insights into Asteraceae paleo-polyploidization history and plant inulin production.</title>
        <authorList>
            <person name="Fan W."/>
            <person name="Wang S."/>
            <person name="Wang H."/>
            <person name="Wang A."/>
            <person name="Jiang F."/>
            <person name="Liu H."/>
            <person name="Zhao H."/>
            <person name="Xu D."/>
            <person name="Zhang Y."/>
        </authorList>
    </citation>
    <scope>NUCLEOTIDE SEQUENCE [LARGE SCALE GENOMIC DNA]</scope>
    <source>
        <strain evidence="2">cv. Punajuju</strain>
        <tissue evidence="1">Leaves</tissue>
    </source>
</reference>
<protein>
    <submittedName>
        <fullName evidence="1">Uncharacterized protein</fullName>
    </submittedName>
</protein>
<sequence>MYHPGALPAPVQNDVNAPGEVESIMKEDSADIDLLMSFEEEEDEEEEEEVSTARTHKNDEIDTADSCSLRLPGKGSGSVGRGSWLGLSTASCKSSGSSDRKRREMKKMVDSLRGIVPGSKRMNTVDVLDEAVKYLKSLKVEIQKVGVASLKDLKN</sequence>
<dbReference type="Proteomes" id="UP001055811">
    <property type="component" value="Linkage Group LG05"/>
</dbReference>
<accession>A0ACB9CZC0</accession>
<name>A0ACB9CZC0_CICIN</name>
<evidence type="ECO:0000313" key="1">
    <source>
        <dbReference type="EMBL" id="KAI3739649.1"/>
    </source>
</evidence>
<organism evidence="1 2">
    <name type="scientific">Cichorium intybus</name>
    <name type="common">Chicory</name>
    <dbReference type="NCBI Taxonomy" id="13427"/>
    <lineage>
        <taxon>Eukaryota</taxon>
        <taxon>Viridiplantae</taxon>
        <taxon>Streptophyta</taxon>
        <taxon>Embryophyta</taxon>
        <taxon>Tracheophyta</taxon>
        <taxon>Spermatophyta</taxon>
        <taxon>Magnoliopsida</taxon>
        <taxon>eudicotyledons</taxon>
        <taxon>Gunneridae</taxon>
        <taxon>Pentapetalae</taxon>
        <taxon>asterids</taxon>
        <taxon>campanulids</taxon>
        <taxon>Asterales</taxon>
        <taxon>Asteraceae</taxon>
        <taxon>Cichorioideae</taxon>
        <taxon>Cichorieae</taxon>
        <taxon>Cichoriinae</taxon>
        <taxon>Cichorium</taxon>
    </lineage>
</organism>
<comment type="caution">
    <text evidence="1">The sequence shown here is derived from an EMBL/GenBank/DDBJ whole genome shotgun (WGS) entry which is preliminary data.</text>
</comment>